<proteinExistence type="predicted"/>
<reference evidence="1" key="1">
    <citation type="journal article" date="2020" name="Fungal Divers.">
        <title>Resolving the Mortierellaceae phylogeny through synthesis of multi-gene phylogenetics and phylogenomics.</title>
        <authorList>
            <person name="Vandepol N."/>
            <person name="Liber J."/>
            <person name="Desiro A."/>
            <person name="Na H."/>
            <person name="Kennedy M."/>
            <person name="Barry K."/>
            <person name="Grigoriev I.V."/>
            <person name="Miller A.N."/>
            <person name="O'Donnell K."/>
            <person name="Stajich J.E."/>
            <person name="Bonito G."/>
        </authorList>
    </citation>
    <scope>NUCLEOTIDE SEQUENCE</scope>
    <source>
        <strain evidence="1">KOD948</strain>
    </source>
</reference>
<protein>
    <submittedName>
        <fullName evidence="1">Uncharacterized protein</fullName>
    </submittedName>
</protein>
<gene>
    <name evidence="1" type="ORF">BG011_010136</name>
</gene>
<dbReference type="EMBL" id="JAAAJA010000965">
    <property type="protein sequence ID" value="KAG0248566.1"/>
    <property type="molecule type" value="Genomic_DNA"/>
</dbReference>
<dbReference type="OrthoDB" id="2374315at2759"/>
<evidence type="ECO:0000313" key="2">
    <source>
        <dbReference type="Proteomes" id="UP000726737"/>
    </source>
</evidence>
<sequence>MEQTPGLTSAHMQQILASRPRLHIFVTLADGQYISPEVTHFLPKDFIDLDPASNSLKPWKCESSHKVFSAKIMGIPRPDITLSFYGLPQLQRGVYERLARLTHLEQLDLGHDDRDFGSEDLFVVDVNGKYVYGDPHYQYDCLEMGPKNGLGILEGLRELRELSVMRNA</sequence>
<dbReference type="Proteomes" id="UP000726737">
    <property type="component" value="Unassembled WGS sequence"/>
</dbReference>
<name>A0A9P6TW61_9FUNG</name>
<evidence type="ECO:0000313" key="1">
    <source>
        <dbReference type="EMBL" id="KAG0248566.1"/>
    </source>
</evidence>
<keyword evidence="2" id="KW-1185">Reference proteome</keyword>
<comment type="caution">
    <text evidence="1">The sequence shown here is derived from an EMBL/GenBank/DDBJ whole genome shotgun (WGS) entry which is preliminary data.</text>
</comment>
<dbReference type="AlphaFoldDB" id="A0A9P6TW61"/>
<organism evidence="1 2">
    <name type="scientific">Mortierella polycephala</name>
    <dbReference type="NCBI Taxonomy" id="41804"/>
    <lineage>
        <taxon>Eukaryota</taxon>
        <taxon>Fungi</taxon>
        <taxon>Fungi incertae sedis</taxon>
        <taxon>Mucoromycota</taxon>
        <taxon>Mortierellomycotina</taxon>
        <taxon>Mortierellomycetes</taxon>
        <taxon>Mortierellales</taxon>
        <taxon>Mortierellaceae</taxon>
        <taxon>Mortierella</taxon>
    </lineage>
</organism>
<accession>A0A9P6TW61</accession>